<dbReference type="Proteomes" id="UP000255423">
    <property type="component" value="Unassembled WGS sequence"/>
</dbReference>
<keyword evidence="3" id="KW-0418">Kinase</keyword>
<evidence type="ECO:0000256" key="1">
    <source>
        <dbReference type="SAM" id="Phobius"/>
    </source>
</evidence>
<dbReference type="CDD" id="cd14014">
    <property type="entry name" value="STKc_PknB_like"/>
    <property type="match status" value="1"/>
</dbReference>
<accession>A0A380RWX8</accession>
<dbReference type="InterPro" id="IPR000719">
    <property type="entry name" value="Prot_kinase_dom"/>
</dbReference>
<feature type="transmembrane region" description="Helical" evidence="1">
    <location>
        <begin position="327"/>
        <end position="348"/>
    </location>
</feature>
<keyword evidence="1" id="KW-0812">Transmembrane</keyword>
<dbReference type="SMART" id="SM00220">
    <property type="entry name" value="S_TKc"/>
    <property type="match status" value="1"/>
</dbReference>
<evidence type="ECO:0000313" key="4">
    <source>
        <dbReference type="Proteomes" id="UP000255423"/>
    </source>
</evidence>
<dbReference type="GO" id="GO:0005737">
    <property type="term" value="C:cytoplasm"/>
    <property type="evidence" value="ECO:0007669"/>
    <property type="project" value="TreeGrafter"/>
</dbReference>
<dbReference type="PANTHER" id="PTHR24361">
    <property type="entry name" value="MITOGEN-ACTIVATED KINASE KINASE KINASE"/>
    <property type="match status" value="1"/>
</dbReference>
<dbReference type="PROSITE" id="PS00108">
    <property type="entry name" value="PROTEIN_KINASE_ST"/>
    <property type="match status" value="1"/>
</dbReference>
<dbReference type="PANTHER" id="PTHR24361:SF785">
    <property type="entry name" value="DUAL SPECIFICITY MITOGEN-ACTIVATED PROTEIN KINASE KINASE 1"/>
    <property type="match status" value="1"/>
</dbReference>
<evidence type="ECO:0000313" key="3">
    <source>
        <dbReference type="EMBL" id="SUQ19497.1"/>
    </source>
</evidence>
<protein>
    <submittedName>
        <fullName evidence="3">Serine/threonine protein kinase</fullName>
    </submittedName>
</protein>
<dbReference type="GO" id="GO:0004674">
    <property type="term" value="F:protein serine/threonine kinase activity"/>
    <property type="evidence" value="ECO:0007669"/>
    <property type="project" value="UniProtKB-KW"/>
</dbReference>
<reference evidence="3 4" key="1">
    <citation type="submission" date="2017-08" db="EMBL/GenBank/DDBJ databases">
        <authorList>
            <person name="de Groot N.N."/>
        </authorList>
    </citation>
    <scope>NUCLEOTIDE SEQUENCE [LARGE SCALE GENOMIC DNA]</scope>
    <source>
        <strain evidence="3 4">HM2</strain>
    </source>
</reference>
<keyword evidence="3" id="KW-0723">Serine/threonine-protein kinase</keyword>
<dbReference type="PROSITE" id="PS50011">
    <property type="entry name" value="PROTEIN_KINASE_DOM"/>
    <property type="match status" value="1"/>
</dbReference>
<keyword evidence="1" id="KW-0472">Membrane</keyword>
<dbReference type="Pfam" id="PF00069">
    <property type="entry name" value="Pkinase"/>
    <property type="match status" value="1"/>
</dbReference>
<dbReference type="GO" id="GO:0005524">
    <property type="term" value="F:ATP binding"/>
    <property type="evidence" value="ECO:0007669"/>
    <property type="project" value="InterPro"/>
</dbReference>
<dbReference type="InterPro" id="IPR011009">
    <property type="entry name" value="Kinase-like_dom_sf"/>
</dbReference>
<dbReference type="Gene3D" id="1.10.510.10">
    <property type="entry name" value="Transferase(Phosphotransferase) domain 1"/>
    <property type="match status" value="1"/>
</dbReference>
<feature type="domain" description="Protein kinase" evidence="2">
    <location>
        <begin position="24"/>
        <end position="299"/>
    </location>
</feature>
<keyword evidence="3" id="KW-0808">Transferase</keyword>
<dbReference type="InterPro" id="IPR008271">
    <property type="entry name" value="Ser/Thr_kinase_AS"/>
</dbReference>
<dbReference type="Gene3D" id="3.30.200.20">
    <property type="entry name" value="Phosphorylase Kinase, domain 1"/>
    <property type="match status" value="1"/>
</dbReference>
<gene>
    <name evidence="3" type="ORF">SAMN05661053_0733</name>
</gene>
<proteinExistence type="predicted"/>
<dbReference type="SUPFAM" id="SSF56112">
    <property type="entry name" value="Protein kinase-like (PK-like)"/>
    <property type="match status" value="1"/>
</dbReference>
<keyword evidence="1" id="KW-1133">Transmembrane helix</keyword>
<sequence length="349" mass="39244">MEEVKATQSRKKVKDQLPSKIGGYKPIQALNSGAMGSLWLCRDPSLDRLVVAKRLNTNLNQQDIYIKRFLQEGSILAHLNHPSIIQPYALWKDSDGNYTMSMEYVQGSSLKDLLLRNKRPPVWVVETILYELLSALSHAHRNGVTHRDLKPANMMIDKDGRVRLLDFGIAHTDTPLEIGKELTQTGCIIGTAAYMSPEQIMGEKVNYASDLFSIGIIASEMLIGENLFRGKDFEETRENILKMKFKLEVFPDDVPKPLRKFVLKLLNKRASKRPSSACDAANELADLMREYPRDMTPYIAEWADTVNEDQPVDTVISPKPQKTTFKYGIGFLLGVIVTAIASVAIHLAI</sequence>
<dbReference type="InterPro" id="IPR053235">
    <property type="entry name" value="Ser_Thr_kinase"/>
</dbReference>
<dbReference type="EMBL" id="UHJL01000001">
    <property type="protein sequence ID" value="SUQ19497.1"/>
    <property type="molecule type" value="Genomic_DNA"/>
</dbReference>
<dbReference type="AlphaFoldDB" id="A0A380RWX8"/>
<organism evidence="3 4">
    <name type="scientific">Fibrobacter succinogenes</name>
    <name type="common">Bacteroides succinogenes</name>
    <dbReference type="NCBI Taxonomy" id="833"/>
    <lineage>
        <taxon>Bacteria</taxon>
        <taxon>Pseudomonadati</taxon>
        <taxon>Fibrobacterota</taxon>
        <taxon>Fibrobacteria</taxon>
        <taxon>Fibrobacterales</taxon>
        <taxon>Fibrobacteraceae</taxon>
        <taxon>Fibrobacter</taxon>
    </lineage>
</organism>
<name>A0A380RWX8_FIBSU</name>
<dbReference type="RefSeq" id="WP_088659099.1">
    <property type="nucleotide sequence ID" value="NZ_UHJL01000001.1"/>
</dbReference>
<evidence type="ECO:0000259" key="2">
    <source>
        <dbReference type="PROSITE" id="PS50011"/>
    </source>
</evidence>